<feature type="transmembrane region" description="Helical" evidence="1">
    <location>
        <begin position="12"/>
        <end position="40"/>
    </location>
</feature>
<dbReference type="InterPro" id="IPR045713">
    <property type="entry name" value="DUF6069"/>
</dbReference>
<keyword evidence="1" id="KW-0812">Transmembrane</keyword>
<protein>
    <submittedName>
        <fullName evidence="2">PEP-CTERM protein-sorting domain-containing protein</fullName>
    </submittedName>
</protein>
<gene>
    <name evidence="2" type="ORF">SAMN04488564_112122</name>
</gene>
<name>A0A1I6FDF1_9PSEU</name>
<proteinExistence type="predicted"/>
<reference evidence="3" key="1">
    <citation type="submission" date="2016-10" db="EMBL/GenBank/DDBJ databases">
        <authorList>
            <person name="Varghese N."/>
            <person name="Submissions S."/>
        </authorList>
    </citation>
    <scope>NUCLEOTIDE SEQUENCE [LARGE SCALE GENOMIC DNA]</scope>
    <source>
        <strain evidence="3">DSM 44232</strain>
    </source>
</reference>
<organism evidence="2 3">
    <name type="scientific">Lentzea waywayandensis</name>
    <dbReference type="NCBI Taxonomy" id="84724"/>
    <lineage>
        <taxon>Bacteria</taxon>
        <taxon>Bacillati</taxon>
        <taxon>Actinomycetota</taxon>
        <taxon>Actinomycetes</taxon>
        <taxon>Pseudonocardiales</taxon>
        <taxon>Pseudonocardiaceae</taxon>
        <taxon>Lentzea</taxon>
    </lineage>
</organism>
<dbReference type="AlphaFoldDB" id="A0A1I6FDF1"/>
<dbReference type="EMBL" id="FOYL01000012">
    <property type="protein sequence ID" value="SFR28011.1"/>
    <property type="molecule type" value="Genomic_DNA"/>
</dbReference>
<keyword evidence="1" id="KW-1133">Transmembrane helix</keyword>
<dbReference type="Pfam" id="PF19545">
    <property type="entry name" value="DUF6069"/>
    <property type="match status" value="1"/>
</dbReference>
<accession>A0A1I6FDF1</accession>
<evidence type="ECO:0000256" key="1">
    <source>
        <dbReference type="SAM" id="Phobius"/>
    </source>
</evidence>
<dbReference type="RefSeq" id="WP_093603639.1">
    <property type="nucleotide sequence ID" value="NZ_FOYL01000012.1"/>
</dbReference>
<feature type="transmembrane region" description="Helical" evidence="1">
    <location>
        <begin position="60"/>
        <end position="78"/>
    </location>
</feature>
<dbReference type="Proteomes" id="UP000198583">
    <property type="component" value="Unassembled WGS sequence"/>
</dbReference>
<dbReference type="OrthoDB" id="3296966at2"/>
<evidence type="ECO:0000313" key="2">
    <source>
        <dbReference type="EMBL" id="SFR28011.1"/>
    </source>
</evidence>
<sequence length="144" mass="14745">MADTSLPARSSVLAPSVGEVVVGLLGAAVISVVVNSLIALVAGKFVPAGVERMGLAFAEYAPATVLGIALGTLGWYLVRRFARTPQRVLRVLVPVVVVLSWIPDLGILAGGASVVNSLALILMHTVVAAATVPVLSRVMPLGAR</sequence>
<feature type="transmembrane region" description="Helical" evidence="1">
    <location>
        <begin position="118"/>
        <end position="136"/>
    </location>
</feature>
<keyword evidence="3" id="KW-1185">Reference proteome</keyword>
<feature type="transmembrane region" description="Helical" evidence="1">
    <location>
        <begin position="90"/>
        <end position="112"/>
    </location>
</feature>
<keyword evidence="1" id="KW-0472">Membrane</keyword>
<evidence type="ECO:0000313" key="3">
    <source>
        <dbReference type="Proteomes" id="UP000198583"/>
    </source>
</evidence>